<protein>
    <submittedName>
        <fullName evidence="8">Mitogen-activated protein kinase HOG1-like</fullName>
    </submittedName>
</protein>
<dbReference type="GO" id="GO:0005634">
    <property type="term" value="C:nucleus"/>
    <property type="evidence" value="ECO:0007669"/>
    <property type="project" value="TreeGrafter"/>
</dbReference>
<evidence type="ECO:0000256" key="3">
    <source>
        <dbReference type="ARBA" id="ARBA00022777"/>
    </source>
</evidence>
<dbReference type="KEGG" id="bbel:109483995"/>
<evidence type="ECO:0000256" key="4">
    <source>
        <dbReference type="ARBA" id="ARBA00022840"/>
    </source>
</evidence>
<dbReference type="AlphaFoldDB" id="A0A6P5AL08"/>
<feature type="non-terminal residue" evidence="8">
    <location>
        <position position="1"/>
    </location>
</feature>
<dbReference type="PROSITE" id="PS50011">
    <property type="entry name" value="PROTEIN_KINASE_DOM"/>
    <property type="match status" value="1"/>
</dbReference>
<dbReference type="GeneID" id="109483995"/>
<dbReference type="Gene3D" id="1.10.510.10">
    <property type="entry name" value="Transferase(Phosphotransferase) domain 1"/>
    <property type="match status" value="1"/>
</dbReference>
<name>A0A6P5AL08_BRABE</name>
<sequence length="356" mass="38121">MVLQYCTGGTLDSFITSNKADRAAILQLLCDTAEGVAYLHGRNVIHGALKPDNILVDNSGQRPVVKIADFGLVRACEQGGWDINTYHRQDANGTRMYLAPEIISPLMAQRPDLVRYTAEADVFAMGLIFTAILQLDDPIIPAKDPAAQGTNPALPGEDPAAQLQATDPADPVTDPAAPAKDPAKDPTNTATDPADPATDPTAKATDPAAQAKDPAVPSTDPRVPATDSADPAVPGKLVPALYINEKPTAIAEVMIAYPGRPVADLLMPSEPQEPWSWPCWRFILLRDRHQNRFSAALKRSSTLLLVPSSKLHRWPHGLLTSWSMYRTRVLRPAVVLAGDAILSTTGTAVRGKAVDG</sequence>
<keyword evidence="2" id="KW-0547">Nucleotide-binding</keyword>
<feature type="compositionally biased region" description="Low complexity" evidence="5">
    <location>
        <begin position="165"/>
        <end position="215"/>
    </location>
</feature>
<dbReference type="Pfam" id="PF00069">
    <property type="entry name" value="Pkinase"/>
    <property type="match status" value="1"/>
</dbReference>
<dbReference type="Proteomes" id="UP000515135">
    <property type="component" value="Unplaced"/>
</dbReference>
<evidence type="ECO:0000313" key="8">
    <source>
        <dbReference type="RefSeq" id="XP_019642711.1"/>
    </source>
</evidence>
<dbReference type="InterPro" id="IPR000719">
    <property type="entry name" value="Prot_kinase_dom"/>
</dbReference>
<keyword evidence="1" id="KW-0808">Transferase</keyword>
<dbReference type="OrthoDB" id="6354588at2759"/>
<dbReference type="PANTHER" id="PTHR11042">
    <property type="entry name" value="EUKARYOTIC TRANSLATION INITIATION FACTOR 2-ALPHA KINASE EIF2-ALPHA KINASE -RELATED"/>
    <property type="match status" value="1"/>
</dbReference>
<dbReference type="GO" id="GO:0005524">
    <property type="term" value="F:ATP binding"/>
    <property type="evidence" value="ECO:0007669"/>
    <property type="project" value="UniProtKB-KW"/>
</dbReference>
<dbReference type="GO" id="GO:0005737">
    <property type="term" value="C:cytoplasm"/>
    <property type="evidence" value="ECO:0007669"/>
    <property type="project" value="TreeGrafter"/>
</dbReference>
<proteinExistence type="predicted"/>
<dbReference type="GO" id="GO:0004672">
    <property type="term" value="F:protein kinase activity"/>
    <property type="evidence" value="ECO:0007669"/>
    <property type="project" value="InterPro"/>
</dbReference>
<feature type="domain" description="Protein kinase" evidence="6">
    <location>
        <begin position="1"/>
        <end position="216"/>
    </location>
</feature>
<dbReference type="SUPFAM" id="SSF56112">
    <property type="entry name" value="Protein kinase-like (PK-like)"/>
    <property type="match status" value="1"/>
</dbReference>
<keyword evidence="7" id="KW-1185">Reference proteome</keyword>
<keyword evidence="3" id="KW-0418">Kinase</keyword>
<accession>A0A6P5AL08</accession>
<evidence type="ECO:0000256" key="1">
    <source>
        <dbReference type="ARBA" id="ARBA00022679"/>
    </source>
</evidence>
<dbReference type="PANTHER" id="PTHR11042:SF190">
    <property type="entry name" value="MITOSIS INHIBITOR PROTEIN KINASE MIK1"/>
    <property type="match status" value="1"/>
</dbReference>
<reference evidence="8" key="1">
    <citation type="submission" date="2025-08" db="UniProtKB">
        <authorList>
            <consortium name="RefSeq"/>
        </authorList>
    </citation>
    <scope>IDENTIFICATION</scope>
    <source>
        <tissue evidence="8">Gonad</tissue>
    </source>
</reference>
<dbReference type="GO" id="GO:0110031">
    <property type="term" value="P:negative regulation of G2/MI transition of meiotic cell cycle"/>
    <property type="evidence" value="ECO:0007669"/>
    <property type="project" value="TreeGrafter"/>
</dbReference>
<dbReference type="InterPro" id="IPR050339">
    <property type="entry name" value="CC_SR_Kinase"/>
</dbReference>
<dbReference type="RefSeq" id="XP_019642711.1">
    <property type="nucleotide sequence ID" value="XM_019787152.1"/>
</dbReference>
<evidence type="ECO:0000256" key="5">
    <source>
        <dbReference type="SAM" id="MobiDB-lite"/>
    </source>
</evidence>
<dbReference type="InterPro" id="IPR011009">
    <property type="entry name" value="Kinase-like_dom_sf"/>
</dbReference>
<feature type="region of interest" description="Disordered" evidence="5">
    <location>
        <begin position="143"/>
        <end position="231"/>
    </location>
</feature>
<dbReference type="CDD" id="cd00180">
    <property type="entry name" value="PKc"/>
    <property type="match status" value="1"/>
</dbReference>
<keyword evidence="4" id="KW-0067">ATP-binding</keyword>
<evidence type="ECO:0000313" key="7">
    <source>
        <dbReference type="Proteomes" id="UP000515135"/>
    </source>
</evidence>
<gene>
    <name evidence="8" type="primary">LOC109483995</name>
</gene>
<evidence type="ECO:0000256" key="2">
    <source>
        <dbReference type="ARBA" id="ARBA00022741"/>
    </source>
</evidence>
<dbReference type="SMART" id="SM00220">
    <property type="entry name" value="S_TKc"/>
    <property type="match status" value="1"/>
</dbReference>
<evidence type="ECO:0000259" key="6">
    <source>
        <dbReference type="PROSITE" id="PS50011"/>
    </source>
</evidence>
<organism evidence="7 8">
    <name type="scientific">Branchiostoma belcheri</name>
    <name type="common">Amphioxus</name>
    <dbReference type="NCBI Taxonomy" id="7741"/>
    <lineage>
        <taxon>Eukaryota</taxon>
        <taxon>Metazoa</taxon>
        <taxon>Chordata</taxon>
        <taxon>Cephalochordata</taxon>
        <taxon>Leptocardii</taxon>
        <taxon>Amphioxiformes</taxon>
        <taxon>Branchiostomatidae</taxon>
        <taxon>Branchiostoma</taxon>
    </lineage>
</organism>